<proteinExistence type="predicted"/>
<sequence length="1109" mass="126785">MAGRKCACPPATVIDAVILFKDRVITTSDNGEKQIAVAKNNVWNDISLYLNSAMSGIAIHTFVFKGRHGIKEKLGFVKNIVTSPVLSKKNVQYESENSIDSTTDDEEYPTKKFVFTLSPEEWKQIQPQEHIYRIKDKNRPFLNSRLYYILSQNSWTPLLAEHFWVHTQLQCCISFRRAKVYPNGSNYIVVVGRCVSCESKFKGIVIDKPSGNARVLMHCTYIGNFAEDHTKYTKKRRLIGPAKQKALMSIIEDRISCETFREREATRLIKIGDPEPAIIPSGNSLRLLKSRQISAYRRHENTLTCLSLMKKENDFNDVIHDIGYDPFFVQYHSSEQINIYRSYCCTTKCPKLVIDATGSLVKSFKKNNSDKTKSLLLYEALVYDAQKKQNFTVSNMISEAHSNIEISNWLLKWLRCDVPQPKHTVCDQSLALLSAIVQCFTQYSSLHDYLTVCAELLKEGIAVDSRWIPKCFVRVDVAHFVKLASKWIPLKNITRLAKEMVLRTVSLLIKSKSLVEMRLLLLSLFVLFINETNGTDKETGEETPCEQYKNILTEATSTGFVDIQKQFDDIIAVSETEDEARINIEKEYERQNEGLDTFENPFQAWANDIFNESKNYVREGTGINPFYCPELIPIIIKATKLIPLWFAVMVPIFGYGEEFSSSAAVESSFKKLKTVTMRHINLPTTLEIFLENHIQSLKGSSLLRSAHNISSISHVRNTLSTISEMSENNNKISTDEVTELNTVHRDNWSDRSDDSADSSKLLADDEIMNKKDCQIMKCTISPSTTENNVLSEECSARESWDRKNKQRKSKSYLIPNPHLKYLDINNTRSLKSLPILKNGSRFKELKSSSLIMVSYCDSKRYAEKVDIQNNQFLNFITNVVKYGIKSSTYSERANLIINYMDVNTQSLDYDVTLAVCDTTAGHVIKKMLDDFPTAIETKTCSNEKCIRTKNIQNNITFLTYQVNSSKLFEGLQTYLDNRSVSENSKCIENCNSVISTNLSDMHLFIDILFWEEDDLNMSNQQSTEAAKIVQIRLCDIPQILCNVNRTFELRGVISFIPGKSKLRNSVGHYKSYVKRGASNNWEIFDDLKKKPIPIKSTTKVNCEFLFYTI</sequence>
<dbReference type="InterPro" id="IPR038765">
    <property type="entry name" value="Papain-like_cys_pep_sf"/>
</dbReference>
<dbReference type="EMBL" id="VYZN01000072">
    <property type="protein sequence ID" value="KAE9524124.1"/>
    <property type="molecule type" value="Genomic_DNA"/>
</dbReference>
<dbReference type="OrthoDB" id="6622169at2759"/>
<dbReference type="AlphaFoldDB" id="A0A6G0T1P7"/>
<keyword evidence="2" id="KW-1185">Reference proteome</keyword>
<evidence type="ECO:0000313" key="2">
    <source>
        <dbReference type="Proteomes" id="UP000475862"/>
    </source>
</evidence>
<comment type="caution">
    <text evidence="1">The sequence shown here is derived from an EMBL/GenBank/DDBJ whole genome shotgun (WGS) entry which is preliminary data.</text>
</comment>
<evidence type="ECO:0008006" key="3">
    <source>
        <dbReference type="Google" id="ProtNLM"/>
    </source>
</evidence>
<gene>
    <name evidence="1" type="ORF">AGLY_015489</name>
</gene>
<evidence type="ECO:0000313" key="1">
    <source>
        <dbReference type="EMBL" id="KAE9524124.1"/>
    </source>
</evidence>
<dbReference type="SUPFAM" id="SSF54001">
    <property type="entry name" value="Cysteine proteinases"/>
    <property type="match status" value="1"/>
</dbReference>
<accession>A0A6G0T1P7</accession>
<reference evidence="1 2" key="1">
    <citation type="submission" date="2019-08" db="EMBL/GenBank/DDBJ databases">
        <title>The genome of the soybean aphid Biotype 1, its phylome, world population structure and adaptation to the North American continent.</title>
        <authorList>
            <person name="Giordano R."/>
            <person name="Donthu R.K."/>
            <person name="Hernandez A.G."/>
            <person name="Wright C.L."/>
            <person name="Zimin A.V."/>
        </authorList>
    </citation>
    <scope>NUCLEOTIDE SEQUENCE [LARGE SCALE GENOMIC DNA]</scope>
    <source>
        <tissue evidence="1">Whole aphids</tissue>
    </source>
</reference>
<dbReference type="Proteomes" id="UP000475862">
    <property type="component" value="Unassembled WGS sequence"/>
</dbReference>
<name>A0A6G0T1P7_APHGL</name>
<organism evidence="1 2">
    <name type="scientific">Aphis glycines</name>
    <name type="common">Soybean aphid</name>
    <dbReference type="NCBI Taxonomy" id="307491"/>
    <lineage>
        <taxon>Eukaryota</taxon>
        <taxon>Metazoa</taxon>
        <taxon>Ecdysozoa</taxon>
        <taxon>Arthropoda</taxon>
        <taxon>Hexapoda</taxon>
        <taxon>Insecta</taxon>
        <taxon>Pterygota</taxon>
        <taxon>Neoptera</taxon>
        <taxon>Paraneoptera</taxon>
        <taxon>Hemiptera</taxon>
        <taxon>Sternorrhyncha</taxon>
        <taxon>Aphidomorpha</taxon>
        <taxon>Aphidoidea</taxon>
        <taxon>Aphididae</taxon>
        <taxon>Aphidini</taxon>
        <taxon>Aphis</taxon>
        <taxon>Aphis</taxon>
    </lineage>
</organism>
<protein>
    <recommendedName>
        <fullName evidence="3">NOF-FB transposable element protein</fullName>
    </recommendedName>
</protein>